<keyword evidence="4" id="KW-1185">Reference proteome</keyword>
<dbReference type="AlphaFoldDB" id="A0A9N8MHZ8"/>
<comment type="caution">
    <text evidence="3">The sequence shown here is derived from an EMBL/GenBank/DDBJ whole genome shotgun (WGS) entry which is preliminary data.</text>
</comment>
<evidence type="ECO:0000313" key="3">
    <source>
        <dbReference type="EMBL" id="CAD7814630.1"/>
    </source>
</evidence>
<feature type="transmembrane region" description="Helical" evidence="1">
    <location>
        <begin position="90"/>
        <end position="109"/>
    </location>
</feature>
<evidence type="ECO:0000313" key="4">
    <source>
        <dbReference type="Proteomes" id="UP000662618"/>
    </source>
</evidence>
<keyword evidence="1" id="KW-1133">Transmembrane helix</keyword>
<keyword evidence="2" id="KW-0732">Signal</keyword>
<gene>
    <name evidence="3" type="ORF">CHRY9390_02837</name>
</gene>
<sequence>MKTFLLFLIFIATCSTSCVSTKVSSKNNYDYSVLRNNSKYIIETKNGNKIRQFEFLNQTENLIIGMQENSEVQIEKSNINKILKPSTGKTISLIIGIVGAAVVIPAYIGNKPVGQ</sequence>
<evidence type="ECO:0000256" key="1">
    <source>
        <dbReference type="SAM" id="Phobius"/>
    </source>
</evidence>
<evidence type="ECO:0000256" key="2">
    <source>
        <dbReference type="SAM" id="SignalP"/>
    </source>
</evidence>
<feature type="chain" id="PRO_5040500081" evidence="2">
    <location>
        <begin position="18"/>
        <end position="115"/>
    </location>
</feature>
<dbReference type="Proteomes" id="UP000662618">
    <property type="component" value="Unassembled WGS sequence"/>
</dbReference>
<dbReference type="EMBL" id="CAJIMS010000001">
    <property type="protein sequence ID" value="CAD7814630.1"/>
    <property type="molecule type" value="Genomic_DNA"/>
</dbReference>
<keyword evidence="1" id="KW-0812">Transmembrane</keyword>
<keyword evidence="1" id="KW-0472">Membrane</keyword>
<name>A0A9N8MHZ8_9FLAO</name>
<organism evidence="3 4">
    <name type="scientific">Chryseobacterium aquaeductus</name>
    <dbReference type="NCBI Taxonomy" id="2675056"/>
    <lineage>
        <taxon>Bacteria</taxon>
        <taxon>Pseudomonadati</taxon>
        <taxon>Bacteroidota</taxon>
        <taxon>Flavobacteriia</taxon>
        <taxon>Flavobacteriales</taxon>
        <taxon>Weeksellaceae</taxon>
        <taxon>Chryseobacterium group</taxon>
        <taxon>Chryseobacterium</taxon>
    </lineage>
</organism>
<accession>A0A9N8MHZ8</accession>
<proteinExistence type="predicted"/>
<feature type="signal peptide" evidence="2">
    <location>
        <begin position="1"/>
        <end position="17"/>
    </location>
</feature>
<protein>
    <submittedName>
        <fullName evidence="3">Uncharacterized protein</fullName>
    </submittedName>
</protein>
<reference evidence="3" key="1">
    <citation type="submission" date="2020-12" db="EMBL/GenBank/DDBJ databases">
        <authorList>
            <person name="Rodrigo-Torres L."/>
            <person name="Arahal R. D."/>
            <person name="Lucena T."/>
        </authorList>
    </citation>
    <scope>NUCLEOTIDE SEQUENCE</scope>
    <source>
        <strain evidence="3">CECT 9390</strain>
    </source>
</reference>